<feature type="compositionally biased region" description="Low complexity" evidence="8">
    <location>
        <begin position="41"/>
        <end position="58"/>
    </location>
</feature>
<dbReference type="Gene3D" id="1.20.1070.10">
    <property type="entry name" value="Rhodopsin 7-helix transmembrane proteins"/>
    <property type="match status" value="1"/>
</dbReference>
<evidence type="ECO:0000256" key="2">
    <source>
        <dbReference type="ARBA" id="ARBA00022692"/>
    </source>
</evidence>
<reference evidence="11" key="2">
    <citation type="submission" date="2025-09" db="UniProtKB">
        <authorList>
            <consortium name="Ensembl"/>
        </authorList>
    </citation>
    <scope>IDENTIFICATION</scope>
</reference>
<proteinExistence type="predicted"/>
<dbReference type="PROSITE" id="PS50262">
    <property type="entry name" value="G_PROTEIN_RECEP_F1_2"/>
    <property type="match status" value="1"/>
</dbReference>
<dbReference type="Ensembl" id="ENSAZOT00000017768.1">
    <property type="protein sequence ID" value="ENSAZOP00000016521.1"/>
    <property type="gene ID" value="ENSAZOG00000010795.1"/>
</dbReference>
<organism evidence="11 12">
    <name type="scientific">Anas zonorhyncha</name>
    <name type="common">Eastern spot-billed duck</name>
    <dbReference type="NCBI Taxonomy" id="75864"/>
    <lineage>
        <taxon>Eukaryota</taxon>
        <taxon>Metazoa</taxon>
        <taxon>Chordata</taxon>
        <taxon>Craniata</taxon>
        <taxon>Vertebrata</taxon>
        <taxon>Euteleostomi</taxon>
        <taxon>Archelosauria</taxon>
        <taxon>Archosauria</taxon>
        <taxon>Dinosauria</taxon>
        <taxon>Saurischia</taxon>
        <taxon>Theropoda</taxon>
        <taxon>Coelurosauria</taxon>
        <taxon>Aves</taxon>
        <taxon>Neognathae</taxon>
        <taxon>Galloanserae</taxon>
        <taxon>Anseriformes</taxon>
        <taxon>Anatidae</taxon>
        <taxon>Anatinae</taxon>
        <taxon>Anas</taxon>
    </lineage>
</organism>
<keyword evidence="3 9" id="KW-1133">Transmembrane helix</keyword>
<name>A0A8B9V2X4_9AVES</name>
<dbReference type="GO" id="GO:0016020">
    <property type="term" value="C:membrane"/>
    <property type="evidence" value="ECO:0007669"/>
    <property type="project" value="UniProtKB-SubCell"/>
</dbReference>
<evidence type="ECO:0000256" key="5">
    <source>
        <dbReference type="ARBA" id="ARBA00023136"/>
    </source>
</evidence>
<comment type="subcellular location">
    <subcellularLocation>
        <location evidence="1">Membrane</location>
        <topology evidence="1">Multi-pass membrane protein</topology>
    </subcellularLocation>
</comment>
<evidence type="ECO:0000313" key="12">
    <source>
        <dbReference type="Proteomes" id="UP000694549"/>
    </source>
</evidence>
<dbReference type="Proteomes" id="UP000694549">
    <property type="component" value="Unplaced"/>
</dbReference>
<evidence type="ECO:0000256" key="7">
    <source>
        <dbReference type="ARBA" id="ARBA00023224"/>
    </source>
</evidence>
<dbReference type="InterPro" id="IPR017452">
    <property type="entry name" value="GPCR_Rhodpsn_7TM"/>
</dbReference>
<feature type="compositionally biased region" description="Basic and acidic residues" evidence="8">
    <location>
        <begin position="76"/>
        <end position="96"/>
    </location>
</feature>
<evidence type="ECO:0000256" key="9">
    <source>
        <dbReference type="SAM" id="Phobius"/>
    </source>
</evidence>
<dbReference type="PRINTS" id="PR00237">
    <property type="entry name" value="GPCRRHODOPSN"/>
</dbReference>
<keyword evidence="12" id="KW-1185">Reference proteome</keyword>
<reference evidence="11" key="1">
    <citation type="submission" date="2025-08" db="UniProtKB">
        <authorList>
            <consortium name="Ensembl"/>
        </authorList>
    </citation>
    <scope>IDENTIFICATION</scope>
</reference>
<accession>A0A8B9V2X4</accession>
<feature type="domain" description="G-protein coupled receptors family 1 profile" evidence="10">
    <location>
        <begin position="187"/>
        <end position="213"/>
    </location>
</feature>
<feature type="region of interest" description="Disordered" evidence="8">
    <location>
        <begin position="23"/>
        <end position="96"/>
    </location>
</feature>
<dbReference type="SUPFAM" id="SSF81321">
    <property type="entry name" value="Family A G protein-coupled receptor-like"/>
    <property type="match status" value="1"/>
</dbReference>
<evidence type="ECO:0000256" key="4">
    <source>
        <dbReference type="ARBA" id="ARBA00023040"/>
    </source>
</evidence>
<keyword evidence="4" id="KW-0297">G-protein coupled receptor</keyword>
<evidence type="ECO:0000313" key="11">
    <source>
        <dbReference type="Ensembl" id="ENSAZOP00000016521.1"/>
    </source>
</evidence>
<feature type="transmembrane region" description="Helical" evidence="9">
    <location>
        <begin position="167"/>
        <end position="196"/>
    </location>
</feature>
<keyword evidence="7" id="KW-0807">Transducer</keyword>
<evidence type="ECO:0000256" key="1">
    <source>
        <dbReference type="ARBA" id="ARBA00004141"/>
    </source>
</evidence>
<keyword evidence="6" id="KW-0675">Receptor</keyword>
<dbReference type="PANTHER" id="PTHR24235:SF22">
    <property type="entry name" value="NEUROPEPTIDE Y RECEPTOR TYPE 2"/>
    <property type="match status" value="1"/>
</dbReference>
<evidence type="ECO:0000256" key="6">
    <source>
        <dbReference type="ARBA" id="ARBA00023170"/>
    </source>
</evidence>
<protein>
    <recommendedName>
        <fullName evidence="10">G-protein coupled receptors family 1 profile domain-containing protein</fullName>
    </recommendedName>
</protein>
<evidence type="ECO:0000259" key="10">
    <source>
        <dbReference type="PROSITE" id="PS50262"/>
    </source>
</evidence>
<keyword evidence="5 9" id="KW-0472">Membrane</keyword>
<evidence type="ECO:0000256" key="8">
    <source>
        <dbReference type="SAM" id="MobiDB-lite"/>
    </source>
</evidence>
<dbReference type="InterPro" id="IPR000276">
    <property type="entry name" value="GPCR_Rhodpsn"/>
</dbReference>
<keyword evidence="2 9" id="KW-0812">Transmembrane</keyword>
<sequence length="213" mass="22924">VKHTLPAFLSFRSSQSIQLGETGAVTHPAGGCSEQGANNFPGDGAPSSSPDPLLTSLPFRGQSQKSAFRPPCHRLTPREEEEGRPSNETLKRGRNEEDAPAFAAPLLLTEGPRPGMGLLEGANSTLAMEKTALEEKLPQGWHTKDFVTPSQDLSGSRSVMMDSTKILGVQVVLIAAYSLIILLGFIGNSLVIYIIVKYKTMRTVTNFFIANLA</sequence>
<dbReference type="PANTHER" id="PTHR24235">
    <property type="entry name" value="NEUROPEPTIDE Y RECEPTOR"/>
    <property type="match status" value="1"/>
</dbReference>
<evidence type="ECO:0000256" key="3">
    <source>
        <dbReference type="ARBA" id="ARBA00022989"/>
    </source>
</evidence>
<dbReference type="AlphaFoldDB" id="A0A8B9V2X4"/>
<dbReference type="GO" id="GO:0004930">
    <property type="term" value="F:G protein-coupled receptor activity"/>
    <property type="evidence" value="ECO:0007669"/>
    <property type="project" value="UniProtKB-KW"/>
</dbReference>